<organism evidence="4">
    <name type="scientific">Corethrella appendiculata</name>
    <dbReference type="NCBI Taxonomy" id="1370023"/>
    <lineage>
        <taxon>Eukaryota</taxon>
        <taxon>Metazoa</taxon>
        <taxon>Ecdysozoa</taxon>
        <taxon>Arthropoda</taxon>
        <taxon>Hexapoda</taxon>
        <taxon>Insecta</taxon>
        <taxon>Pterygota</taxon>
        <taxon>Neoptera</taxon>
        <taxon>Endopterygota</taxon>
        <taxon>Diptera</taxon>
        <taxon>Nematocera</taxon>
        <taxon>Culicoidea</taxon>
        <taxon>Chaoboridae</taxon>
        <taxon>Corethrella</taxon>
    </lineage>
</organism>
<feature type="domain" description="ZAD" evidence="3">
    <location>
        <begin position="1"/>
        <end position="83"/>
    </location>
</feature>
<dbReference type="SUPFAM" id="SSF57716">
    <property type="entry name" value="Glucocorticoid receptor-like (DNA-binding domain)"/>
    <property type="match status" value="1"/>
</dbReference>
<name>U5EDU2_9DIPT</name>
<dbReference type="PROSITE" id="PS51915">
    <property type="entry name" value="ZAD"/>
    <property type="match status" value="1"/>
</dbReference>
<feature type="region of interest" description="Disordered" evidence="2">
    <location>
        <begin position="194"/>
        <end position="225"/>
    </location>
</feature>
<accession>U5EDU2</accession>
<feature type="compositionally biased region" description="Low complexity" evidence="2">
    <location>
        <begin position="194"/>
        <end position="210"/>
    </location>
</feature>
<dbReference type="Gene3D" id="3.40.1800.20">
    <property type="match status" value="1"/>
</dbReference>
<evidence type="ECO:0000259" key="3">
    <source>
        <dbReference type="PROSITE" id="PS51915"/>
    </source>
</evidence>
<dbReference type="AlphaFoldDB" id="U5EDU2"/>
<evidence type="ECO:0000256" key="1">
    <source>
        <dbReference type="PROSITE-ProRule" id="PRU01263"/>
    </source>
</evidence>
<feature type="binding site" evidence="1">
    <location>
        <position position="56"/>
    </location>
    <ligand>
        <name>Zn(2+)</name>
        <dbReference type="ChEBI" id="CHEBI:29105"/>
    </ligand>
</feature>
<feature type="binding site" evidence="1">
    <location>
        <position position="4"/>
    </location>
    <ligand>
        <name>Zn(2+)</name>
        <dbReference type="ChEBI" id="CHEBI:29105"/>
    </ligand>
</feature>
<keyword evidence="1" id="KW-0479">Metal-binding</keyword>
<feature type="region of interest" description="Disordered" evidence="2">
    <location>
        <begin position="394"/>
        <end position="501"/>
    </location>
</feature>
<dbReference type="Pfam" id="PF07776">
    <property type="entry name" value="zf-AD"/>
    <property type="match status" value="1"/>
</dbReference>
<feature type="compositionally biased region" description="Polar residues" evidence="2">
    <location>
        <begin position="472"/>
        <end position="484"/>
    </location>
</feature>
<keyword evidence="1" id="KW-0863">Zinc-finger</keyword>
<protein>
    <submittedName>
        <fullName evidence="4">Putative mucin 30e</fullName>
    </submittedName>
</protein>
<feature type="binding site" evidence="1">
    <location>
        <position position="59"/>
    </location>
    <ligand>
        <name>Zn(2+)</name>
        <dbReference type="ChEBI" id="CHEBI:29105"/>
    </ligand>
</feature>
<reference evidence="4" key="1">
    <citation type="journal article" date="2014" name="Insect Biochem. Mol. Biol.">
        <title>An insight into the sialome of the frog biting fly, Corethrella appendiculata.</title>
        <authorList>
            <person name="Ribeiro J.M.C."/>
            <person name="Chagas A.C."/>
            <person name="Pham V.M."/>
            <person name="Lounibos L.P."/>
            <person name="Calvo E."/>
        </authorList>
    </citation>
    <scope>NUCLEOTIDE SEQUENCE</scope>
    <source>
        <tissue evidence="4">Salivary glands</tissue>
    </source>
</reference>
<dbReference type="GO" id="GO:0008270">
    <property type="term" value="F:zinc ion binding"/>
    <property type="evidence" value="ECO:0007669"/>
    <property type="project" value="UniProtKB-UniRule"/>
</dbReference>
<keyword evidence="1" id="KW-0862">Zinc</keyword>
<dbReference type="SMART" id="SM00868">
    <property type="entry name" value="zf-AD"/>
    <property type="match status" value="1"/>
</dbReference>
<feature type="region of interest" description="Disordered" evidence="2">
    <location>
        <begin position="301"/>
        <end position="323"/>
    </location>
</feature>
<dbReference type="EMBL" id="GANO01004600">
    <property type="protein sequence ID" value="JAB55271.1"/>
    <property type="molecule type" value="mRNA"/>
</dbReference>
<dbReference type="InterPro" id="IPR012934">
    <property type="entry name" value="Znf_AD"/>
</dbReference>
<evidence type="ECO:0000256" key="2">
    <source>
        <dbReference type="SAM" id="MobiDB-lite"/>
    </source>
</evidence>
<feature type="compositionally biased region" description="Basic and acidic residues" evidence="2">
    <location>
        <begin position="421"/>
        <end position="432"/>
    </location>
</feature>
<dbReference type="GO" id="GO:0005634">
    <property type="term" value="C:nucleus"/>
    <property type="evidence" value="ECO:0007669"/>
    <property type="project" value="InterPro"/>
</dbReference>
<feature type="compositionally biased region" description="Basic and acidic residues" evidence="2">
    <location>
        <begin position="453"/>
        <end position="471"/>
    </location>
</feature>
<evidence type="ECO:0000313" key="4">
    <source>
        <dbReference type="EMBL" id="JAB55271.1"/>
    </source>
</evidence>
<sequence>CRICLSEGSRDIFHKRITSGQDNLLNVSSLNRISEKLRYVTLLKIDENENLPHLICDLCIVQLNVAYNFKRQANDSDSKIRQYLIENGISIAKDSQKQQQQLLQATTQAAIRAASVSSSSIYEIPTTNGAQPTPTPSVSIAATTTNSVVVSNGTAKRSFVTPQFSRLVPIRIKVETPEQTEPSSDQCEIISNTTISPLSSSTTTNATSESIADKANTSGSTDGVPPLIVTPETSIESNGNLMVCVNTEHLDNNISEAADEYFLQHYITSSNSSNEAINNIVEKTTSSETISTNNDDVTIVTNESPKKQQTPKSSPSKPRLKTLSKTTFKGSGKKITTDKSTKQNMQKIVRIQRILSNLQVDMVNKTQLTRHRTRFHKNPNAKVVKNKLKLKRRINNRTATTTNKNENDSLLRNRSNTSRTLDVEIKQEEIDSNRSTPLKTPKMTKTRRTFQLDSEKMATLRKRILEEKQQKEQASATNGGSTTARAGVQKLTDVINKRSST</sequence>
<proteinExistence type="evidence at transcript level"/>
<feature type="non-terminal residue" evidence="4">
    <location>
        <position position="1"/>
    </location>
</feature>
<feature type="compositionally biased region" description="Low complexity" evidence="2">
    <location>
        <begin position="307"/>
        <end position="317"/>
    </location>
</feature>
<feature type="binding site" evidence="1">
    <location>
        <position position="1"/>
    </location>
    <ligand>
        <name>Zn(2+)</name>
        <dbReference type="ChEBI" id="CHEBI:29105"/>
    </ligand>
</feature>